<gene>
    <name evidence="1" type="ORF">H310_03074</name>
</gene>
<dbReference type="EMBL" id="KI913955">
    <property type="protein sequence ID" value="ETW06971.1"/>
    <property type="molecule type" value="Genomic_DNA"/>
</dbReference>
<dbReference type="GO" id="GO:0003676">
    <property type="term" value="F:nucleic acid binding"/>
    <property type="evidence" value="ECO:0007669"/>
    <property type="project" value="InterPro"/>
</dbReference>
<dbReference type="InterPro" id="IPR036397">
    <property type="entry name" value="RNaseH_sf"/>
</dbReference>
<proteinExistence type="predicted"/>
<dbReference type="Gene3D" id="3.30.420.10">
    <property type="entry name" value="Ribonuclease H-like superfamily/Ribonuclease H"/>
    <property type="match status" value="1"/>
</dbReference>
<accession>A0A024UKL8</accession>
<dbReference type="RefSeq" id="XP_008865046.1">
    <property type="nucleotide sequence ID" value="XM_008866824.1"/>
</dbReference>
<dbReference type="OrthoDB" id="73883at2759"/>
<protein>
    <submittedName>
        <fullName evidence="1">Uncharacterized protein</fullName>
    </submittedName>
</protein>
<organism evidence="1">
    <name type="scientific">Aphanomyces invadans</name>
    <dbReference type="NCBI Taxonomy" id="157072"/>
    <lineage>
        <taxon>Eukaryota</taxon>
        <taxon>Sar</taxon>
        <taxon>Stramenopiles</taxon>
        <taxon>Oomycota</taxon>
        <taxon>Saprolegniomycetes</taxon>
        <taxon>Saprolegniales</taxon>
        <taxon>Verrucalvaceae</taxon>
        <taxon>Aphanomyces</taxon>
    </lineage>
</organism>
<reference evidence="1" key="1">
    <citation type="submission" date="2013-12" db="EMBL/GenBank/DDBJ databases">
        <title>The Genome Sequence of Aphanomyces invadans NJM9701.</title>
        <authorList>
            <consortium name="The Broad Institute Genomics Platform"/>
            <person name="Russ C."/>
            <person name="Tyler B."/>
            <person name="van West P."/>
            <person name="Dieguez-Uribeondo J."/>
            <person name="Young S.K."/>
            <person name="Zeng Q."/>
            <person name="Gargeya S."/>
            <person name="Fitzgerald M."/>
            <person name="Abouelleil A."/>
            <person name="Alvarado L."/>
            <person name="Chapman S.B."/>
            <person name="Gainer-Dewar J."/>
            <person name="Goldberg J."/>
            <person name="Griggs A."/>
            <person name="Gujja S."/>
            <person name="Hansen M."/>
            <person name="Howarth C."/>
            <person name="Imamovic A."/>
            <person name="Ireland A."/>
            <person name="Larimer J."/>
            <person name="McCowan C."/>
            <person name="Murphy C."/>
            <person name="Pearson M."/>
            <person name="Poon T.W."/>
            <person name="Priest M."/>
            <person name="Roberts A."/>
            <person name="Saif S."/>
            <person name="Shea T."/>
            <person name="Sykes S."/>
            <person name="Wortman J."/>
            <person name="Nusbaum C."/>
            <person name="Birren B."/>
        </authorList>
    </citation>
    <scope>NUCLEOTIDE SEQUENCE [LARGE SCALE GENOMIC DNA]</scope>
    <source>
        <strain evidence="1">NJM9701</strain>
    </source>
</reference>
<dbReference type="PANTHER" id="PTHR47169">
    <property type="entry name" value="OS01G0541250 PROTEIN"/>
    <property type="match status" value="1"/>
</dbReference>
<dbReference type="AlphaFoldDB" id="A0A024UKL8"/>
<sequence>MRSSSLELNNMLQYVHLDEKWFYFTKVSPQRDNVNRKAGTLETKSVVVTKDVYRTVLLEKHDNARAHVTPSDPELQSAFNTYRSLGWMMSLAPQPPNSPDTNVLDLGFFAAIQSLQHRKSARTIDELVGHEETLKLFGGNGYKVPHMSKHKEERKGMLPENVLVPSDVFDAATVKLDGMTSAELRRVLTAEVEDARCIDEFAQALEAAALGDEESDDMITVLGEAGIDPISVEDDE</sequence>
<name>A0A024UKL8_9STRA</name>
<dbReference type="PANTHER" id="PTHR47169:SF2">
    <property type="entry name" value="OS01G0541250 PROTEIN"/>
    <property type="match status" value="1"/>
</dbReference>
<dbReference type="VEuPathDB" id="FungiDB:H310_03074"/>
<dbReference type="GeneID" id="20080124"/>
<evidence type="ECO:0000313" key="1">
    <source>
        <dbReference type="EMBL" id="ETW06971.1"/>
    </source>
</evidence>